<evidence type="ECO:0000313" key="2">
    <source>
        <dbReference type="EMBL" id="RTR30884.1"/>
    </source>
</evidence>
<feature type="signal peptide" evidence="1">
    <location>
        <begin position="1"/>
        <end position="21"/>
    </location>
</feature>
<dbReference type="Proteomes" id="UP000277766">
    <property type="component" value="Unassembled WGS sequence"/>
</dbReference>
<reference evidence="2 3" key="1">
    <citation type="submission" date="2018-12" db="EMBL/GenBank/DDBJ databases">
        <title>Deinococcus radiophilus ATCC 27603 genome sequencing and assembly.</title>
        <authorList>
            <person name="Maclea K.S."/>
            <person name="Maynard C.R."/>
        </authorList>
    </citation>
    <scope>NUCLEOTIDE SEQUENCE [LARGE SCALE GENOMIC DNA]</scope>
    <source>
        <strain evidence="2 3">ATCC 27603</strain>
    </source>
</reference>
<keyword evidence="3" id="KW-1185">Reference proteome</keyword>
<dbReference type="EMBL" id="RXPE01000001">
    <property type="protein sequence ID" value="RTR30884.1"/>
    <property type="molecule type" value="Genomic_DNA"/>
</dbReference>
<dbReference type="AlphaFoldDB" id="A0A431W6B2"/>
<keyword evidence="1" id="KW-0732">Signal</keyword>
<organism evidence="2 3">
    <name type="scientific">Deinococcus radiophilus</name>
    <dbReference type="NCBI Taxonomy" id="32062"/>
    <lineage>
        <taxon>Bacteria</taxon>
        <taxon>Thermotogati</taxon>
        <taxon>Deinococcota</taxon>
        <taxon>Deinococci</taxon>
        <taxon>Deinococcales</taxon>
        <taxon>Deinococcaceae</taxon>
        <taxon>Deinococcus</taxon>
    </lineage>
</organism>
<sequence length="143" mass="15758">MKQSKALLFALLAAALPTALSAESDVPMFADLVEEFAEDYKPVGSPVDGRLVAEDQKLVMLKVPANGNYMLMAACDDECFDIDLTLFDANGDMLYTDVYDDDYPVVYGEDLKAGTTIYALVGMYDCLNEDEGCFYRLGLFAEK</sequence>
<dbReference type="RefSeq" id="WP_126350912.1">
    <property type="nucleotide sequence ID" value="NZ_CP086380.1"/>
</dbReference>
<evidence type="ECO:0000313" key="3">
    <source>
        <dbReference type="Proteomes" id="UP000277766"/>
    </source>
</evidence>
<feature type="chain" id="PRO_5019162119" evidence="1">
    <location>
        <begin position="22"/>
        <end position="143"/>
    </location>
</feature>
<accession>A0A431W6B2</accession>
<evidence type="ECO:0000256" key="1">
    <source>
        <dbReference type="SAM" id="SignalP"/>
    </source>
</evidence>
<name>A0A431W6B2_9DEIO</name>
<dbReference type="OrthoDB" id="71876at2"/>
<proteinExistence type="predicted"/>
<comment type="caution">
    <text evidence="2">The sequence shown here is derived from an EMBL/GenBank/DDBJ whole genome shotgun (WGS) entry which is preliminary data.</text>
</comment>
<gene>
    <name evidence="2" type="ORF">EJ104_01125</name>
</gene>
<protein>
    <submittedName>
        <fullName evidence="2">Uncharacterized protein</fullName>
    </submittedName>
</protein>